<reference evidence="2 3" key="1">
    <citation type="submission" date="2024-07" db="EMBL/GenBank/DDBJ databases">
        <title>Genomic Encyclopedia of Type Strains, Phase V (KMG-V): Genome sequencing to study the core and pangenomes of soil and plant-associated prokaryotes.</title>
        <authorList>
            <person name="Whitman W."/>
        </authorList>
    </citation>
    <scope>NUCLEOTIDE SEQUENCE [LARGE SCALE GENOMIC DNA]</scope>
    <source>
        <strain evidence="2 3">USDA 222</strain>
    </source>
</reference>
<dbReference type="EMBL" id="JBGBZN010000002">
    <property type="protein sequence ID" value="MEY9473160.1"/>
    <property type="molecule type" value="Genomic_DNA"/>
</dbReference>
<organism evidence="2 3">
    <name type="scientific">Bradyrhizobium yuanmingense</name>
    <dbReference type="NCBI Taxonomy" id="108015"/>
    <lineage>
        <taxon>Bacteria</taxon>
        <taxon>Pseudomonadati</taxon>
        <taxon>Pseudomonadota</taxon>
        <taxon>Alphaproteobacteria</taxon>
        <taxon>Hyphomicrobiales</taxon>
        <taxon>Nitrobacteraceae</taxon>
        <taxon>Bradyrhizobium</taxon>
    </lineage>
</organism>
<accession>A0ABV4GMJ3</accession>
<name>A0ABV4GMJ3_9BRAD</name>
<keyword evidence="1" id="KW-1133">Transmembrane helix</keyword>
<dbReference type="Proteomes" id="UP001565474">
    <property type="component" value="Unassembled WGS sequence"/>
</dbReference>
<proteinExistence type="predicted"/>
<evidence type="ECO:0000313" key="2">
    <source>
        <dbReference type="EMBL" id="MEY9473160.1"/>
    </source>
</evidence>
<evidence type="ECO:0000256" key="1">
    <source>
        <dbReference type="SAM" id="Phobius"/>
    </source>
</evidence>
<keyword evidence="3" id="KW-1185">Reference proteome</keyword>
<gene>
    <name evidence="2" type="ORF">ABH992_005559</name>
</gene>
<evidence type="ECO:0008006" key="4">
    <source>
        <dbReference type="Google" id="ProtNLM"/>
    </source>
</evidence>
<protein>
    <recommendedName>
        <fullName evidence="4">N-acetylglucosaminyltransferase</fullName>
    </recommendedName>
</protein>
<feature type="transmembrane region" description="Helical" evidence="1">
    <location>
        <begin position="20"/>
        <end position="38"/>
    </location>
</feature>
<keyword evidence="1" id="KW-0472">Membrane</keyword>
<evidence type="ECO:0000313" key="3">
    <source>
        <dbReference type="Proteomes" id="UP001565474"/>
    </source>
</evidence>
<keyword evidence="1" id="KW-0812">Transmembrane</keyword>
<sequence>MRLLPELDGYLTLDVIGQNLGPLLLAISTLTALAQLVIGGSIPWWTGLTIAAMTMVRCSVAALRARDLRFIGFSLHTPINIFLLLPLKAYALCTLSNSDWLSRKVTNVPAEEEKQRVILRPNDGRGAASVGMGPTAIHTAIQKGGLAATESVSGRERSTAYK</sequence>
<comment type="caution">
    <text evidence="2">The sequence shown here is derived from an EMBL/GenBank/DDBJ whole genome shotgun (WGS) entry which is preliminary data.</text>
</comment>